<proteinExistence type="inferred from homology"/>
<feature type="non-terminal residue" evidence="8">
    <location>
        <position position="243"/>
    </location>
</feature>
<dbReference type="HOGENOM" id="CLU_1142858_0_0_1"/>
<dbReference type="InterPro" id="IPR007854">
    <property type="entry name" value="Fip1_dom"/>
</dbReference>
<dbReference type="Pfam" id="PF04051">
    <property type="entry name" value="TRAPP"/>
    <property type="match status" value="1"/>
</dbReference>
<dbReference type="InterPro" id="IPR051187">
    <property type="entry name" value="Pre-mRNA_3'-end_processing_reg"/>
</dbReference>
<dbReference type="STRING" id="578461.R0MAS0"/>
<dbReference type="Proteomes" id="UP000016927">
    <property type="component" value="Unassembled WGS sequence"/>
</dbReference>
<evidence type="ECO:0000256" key="4">
    <source>
        <dbReference type="ARBA" id="ARBA00022664"/>
    </source>
</evidence>
<feature type="domain" description="Pre-mRNA polyadenylation factor Fip1" evidence="7">
    <location>
        <begin position="50"/>
        <end position="89"/>
    </location>
</feature>
<gene>
    <name evidence="8" type="primary">FIP1</name>
    <name evidence="8" type="ORF">NBO_10g0054</name>
</gene>
<dbReference type="Gene3D" id="3.30.1380.20">
    <property type="entry name" value="Trafficking protein particle complex subunit 3"/>
    <property type="match status" value="1"/>
</dbReference>
<evidence type="ECO:0000259" key="7">
    <source>
        <dbReference type="Pfam" id="PF05182"/>
    </source>
</evidence>
<dbReference type="GO" id="GO:0005847">
    <property type="term" value="C:mRNA cleavage and polyadenylation specificity factor complex"/>
    <property type="evidence" value="ECO:0007669"/>
    <property type="project" value="TreeGrafter"/>
</dbReference>
<feature type="region of interest" description="Disordered" evidence="6">
    <location>
        <begin position="1"/>
        <end position="23"/>
    </location>
</feature>
<comment type="subcellular location">
    <subcellularLocation>
        <location evidence="1">Nucleus</location>
    </subcellularLocation>
</comment>
<dbReference type="InterPro" id="IPR024096">
    <property type="entry name" value="NO_sig/Golgi_transp_ligand-bd"/>
</dbReference>
<keyword evidence="4" id="KW-0507">mRNA processing</keyword>
<keyword evidence="5" id="KW-0539">Nucleus</keyword>
<comment type="similarity">
    <text evidence="3">Belongs to the FIP1 family.</text>
</comment>
<dbReference type="InterPro" id="IPR007194">
    <property type="entry name" value="TRAPP_component"/>
</dbReference>
<evidence type="ECO:0000256" key="3">
    <source>
        <dbReference type="ARBA" id="ARBA00007459"/>
    </source>
</evidence>
<dbReference type="VEuPathDB" id="MicrosporidiaDB:NBO_10g0054"/>
<feature type="compositionally biased region" description="Basic and acidic residues" evidence="6">
    <location>
        <begin position="1"/>
        <end position="14"/>
    </location>
</feature>
<reference evidence="8 9" key="1">
    <citation type="journal article" date="2013" name="BMC Genomics">
        <title>Comparative genomics of parasitic silkworm microsporidia reveal an association between genome expansion and host adaptation.</title>
        <authorList>
            <person name="Pan G."/>
            <person name="Xu J."/>
            <person name="Li T."/>
            <person name="Xia Q."/>
            <person name="Liu S.L."/>
            <person name="Zhang G."/>
            <person name="Li S."/>
            <person name="Li C."/>
            <person name="Liu H."/>
            <person name="Yang L."/>
            <person name="Liu T."/>
            <person name="Zhang X."/>
            <person name="Wu Z."/>
            <person name="Fan W."/>
            <person name="Dang X."/>
            <person name="Xiang H."/>
            <person name="Tao M."/>
            <person name="Li Y."/>
            <person name="Hu J."/>
            <person name="Li Z."/>
            <person name="Lin L."/>
            <person name="Luo J."/>
            <person name="Geng L."/>
            <person name="Wang L."/>
            <person name="Long M."/>
            <person name="Wan Y."/>
            <person name="He N."/>
            <person name="Zhang Z."/>
            <person name="Lu C."/>
            <person name="Keeling P.J."/>
            <person name="Wang J."/>
            <person name="Xiang Z."/>
            <person name="Zhou Z."/>
        </authorList>
    </citation>
    <scope>NUCLEOTIDE SEQUENCE [LARGE SCALE GENOMIC DNA]</scope>
    <source>
        <strain evidence="9">CQ1 / CVCC 102059</strain>
    </source>
</reference>
<keyword evidence="9" id="KW-1185">Reference proteome</keyword>
<evidence type="ECO:0000256" key="1">
    <source>
        <dbReference type="ARBA" id="ARBA00004123"/>
    </source>
</evidence>
<dbReference type="EMBL" id="KB908918">
    <property type="protein sequence ID" value="EOB15064.1"/>
    <property type="molecule type" value="Genomic_DNA"/>
</dbReference>
<evidence type="ECO:0000256" key="2">
    <source>
        <dbReference type="ARBA" id="ARBA00006218"/>
    </source>
</evidence>
<dbReference type="Pfam" id="PF05182">
    <property type="entry name" value="Fip1"/>
    <property type="match status" value="1"/>
</dbReference>
<evidence type="ECO:0000256" key="5">
    <source>
        <dbReference type="ARBA" id="ARBA00023242"/>
    </source>
</evidence>
<dbReference type="OrthoDB" id="1917198at2759"/>
<dbReference type="PANTHER" id="PTHR13484:SF0">
    <property type="entry name" value="PRE-MRNA 3'-END-PROCESSING FACTOR FIP1"/>
    <property type="match status" value="1"/>
</dbReference>
<protein>
    <submittedName>
        <fullName evidence="8">Pre-mRNA 3'-end-processing factor FIP1</fullName>
    </submittedName>
</protein>
<dbReference type="SUPFAM" id="SSF111126">
    <property type="entry name" value="Ligand-binding domain in the NO signalling and Golgi transport"/>
    <property type="match status" value="1"/>
</dbReference>
<dbReference type="GO" id="GO:0006397">
    <property type="term" value="P:mRNA processing"/>
    <property type="evidence" value="ECO:0007669"/>
    <property type="project" value="UniProtKB-KW"/>
</dbReference>
<sequence>MSERKEEMFIKDDYESSESSTELELVIDKNQPVEKRSAEDGMINGQNIFEFDLNSVDEKPWNKPGADVTDYFNYGFNETTWKEYCNMQWNRNNQNLKVSDRTKYKRREEYDQNRNRRQCDPEEEMIKIGYLIGRTLVEKLEFKRELDLNALLYKITYNLLEKFYSSPRKLEASRDQPNVYHIIEYSPLYTGHVSNKNNFCGDSVTCGVIKYGLKASGFDCEVTGYPSPTEKYKDSVVYEIIIK</sequence>
<dbReference type="PANTHER" id="PTHR13484">
    <property type="entry name" value="FIP1-LIKE 1 PROTEIN"/>
    <property type="match status" value="1"/>
</dbReference>
<evidence type="ECO:0000313" key="9">
    <source>
        <dbReference type="Proteomes" id="UP000016927"/>
    </source>
</evidence>
<comment type="similarity">
    <text evidence="2">Belongs to the TRAPP small subunits family. BET3 subfamily.</text>
</comment>
<name>R0MAS0_NOSB1</name>
<accession>R0MAS0</accession>
<organism evidence="8 9">
    <name type="scientific">Nosema bombycis (strain CQ1 / CVCC 102059)</name>
    <name type="common">Microsporidian parasite</name>
    <name type="synonym">Pebrine of silkworm</name>
    <dbReference type="NCBI Taxonomy" id="578461"/>
    <lineage>
        <taxon>Eukaryota</taxon>
        <taxon>Fungi</taxon>
        <taxon>Fungi incertae sedis</taxon>
        <taxon>Microsporidia</taxon>
        <taxon>Nosematidae</taxon>
        <taxon>Nosema</taxon>
    </lineage>
</organism>
<evidence type="ECO:0000256" key="6">
    <source>
        <dbReference type="SAM" id="MobiDB-lite"/>
    </source>
</evidence>
<dbReference type="AlphaFoldDB" id="R0MAS0"/>
<evidence type="ECO:0000313" key="8">
    <source>
        <dbReference type="EMBL" id="EOB15064.1"/>
    </source>
</evidence>